<dbReference type="SUPFAM" id="SSF58046">
    <property type="entry name" value="Fibritin"/>
    <property type="match status" value="3"/>
</dbReference>
<dbReference type="Gene3D" id="6.20.230.10">
    <property type="match status" value="1"/>
</dbReference>
<dbReference type="GeneID" id="77926005"/>
<dbReference type="EMBL" id="MN087708">
    <property type="protein sequence ID" value="QEA10651.1"/>
    <property type="molecule type" value="Genomic_DNA"/>
</dbReference>
<reference evidence="3 4" key="1">
    <citation type="submission" date="2019-06" db="EMBL/GenBank/DDBJ databases">
        <authorList>
            <person name="Lin W."/>
            <person name="Gao M."/>
            <person name="Li D."/>
        </authorList>
    </citation>
    <scope>NUCLEOTIDE SEQUENCE [LARGE SCALE GENOMIC DNA]</scope>
</reference>
<accession>A0A7G3KD83</accession>
<dbReference type="KEGG" id="vg:77926005"/>
<dbReference type="Gene3D" id="1.20.5.320">
    <property type="entry name" value="6-Phosphogluconate Dehydrogenase, domain 3"/>
    <property type="match status" value="3"/>
</dbReference>
<evidence type="ECO:0000259" key="2">
    <source>
        <dbReference type="Pfam" id="PF07921"/>
    </source>
</evidence>
<proteinExistence type="predicted"/>
<feature type="domain" description="Fibritin C-terminal" evidence="2">
    <location>
        <begin position="374"/>
        <end position="456"/>
    </location>
</feature>
<evidence type="ECO:0000313" key="4">
    <source>
        <dbReference type="Proteomes" id="UP000516307"/>
    </source>
</evidence>
<name>A0A7G3KD83_9CAUD</name>
<dbReference type="RefSeq" id="YP_010650423.1">
    <property type="nucleotide sequence ID" value="NC_070777.1"/>
</dbReference>
<evidence type="ECO:0000256" key="1">
    <source>
        <dbReference type="SAM" id="Coils"/>
    </source>
</evidence>
<dbReference type="InterPro" id="IPR012473">
    <property type="entry name" value="Fibritin_C"/>
</dbReference>
<keyword evidence="4" id="KW-1185">Reference proteome</keyword>
<evidence type="ECO:0000313" key="3">
    <source>
        <dbReference type="EMBL" id="QEA10651.1"/>
    </source>
</evidence>
<sequence length="549" mass="59610">MIEHLELKNLPYVDGYPEADQKRIPWVRNGECLDGATTKYGNDGTLNGAPLGIQRNVERLEENTELTKDALNVVIDNVNNINEALEAGSDVSIIQQVSKNKENIEILQVHMQFAEDNIGDLYTDTEFLKEDLGVYDPALDGYYRPVRDDIVFLKKEIGQYPDQDINGQSKPGAEATGMKRRIINNSSAIVSHAIRIKTLEDNYTDSDVGSLSIKINELRTELGPRASSIGKPDVYTRLDSLDSATDVSKETIDEIKEAIGLGSGPSINTRMSSAESRLNSIDVNLNTPITGLNPKVTSIESAIGTSSEASTINGRLHRLREDHNALAAIVGNDSSSGLRGQVAWMSETIGASVNPAPTSIQGRLTSVTTMASASASDIQDIQVEIGTNQTGLKGSVLTLTRQMNGTNPNGNTVEERGVVNSVKILETRTANVISNDAPTDGLMYARKDANWVVVPSADDITDIQNRLATVNLEVSSLKARMDEAETETAKIEPLSNLVSTNSADISDAKSKIEVLEAELENRIEPCPQDGQAYVRVNNDWVLLSTFLTP</sequence>
<dbReference type="PRINTS" id="PR01880">
    <property type="entry name" value="FIBRITIN"/>
</dbReference>
<dbReference type="Pfam" id="PF07921">
    <property type="entry name" value="Fibritin_C"/>
    <property type="match status" value="1"/>
</dbReference>
<keyword evidence="1" id="KW-0175">Coiled coil</keyword>
<organism evidence="3 4">
    <name type="scientific">Enterobacter phage vB_EhoM-IME523</name>
    <dbReference type="NCBI Taxonomy" id="2596709"/>
    <lineage>
        <taxon>Viruses</taxon>
        <taxon>Duplodnaviria</taxon>
        <taxon>Heunggongvirae</taxon>
        <taxon>Uroviricota</taxon>
        <taxon>Caudoviricetes</taxon>
        <taxon>Pantevenvirales</taxon>
        <taxon>Straboviridae</taxon>
        <taxon>Tevenvirinae</taxon>
        <taxon>Kanagawavirus</taxon>
        <taxon>Kanagawavirus eclm</taxon>
    </lineage>
</organism>
<dbReference type="Proteomes" id="UP000516307">
    <property type="component" value="Segment"/>
</dbReference>
<feature type="coiled-coil region" evidence="1">
    <location>
        <begin position="460"/>
        <end position="487"/>
    </location>
</feature>
<protein>
    <submittedName>
        <fullName evidence="3">Fibritin neck whiskers protein</fullName>
    </submittedName>
</protein>